<gene>
    <name evidence="4" type="ORF">EDD19_1032</name>
</gene>
<protein>
    <submittedName>
        <fullName evidence="4">Alpha/beta hydrolase family protein</fullName>
    </submittedName>
</protein>
<feature type="compositionally biased region" description="Gly residues" evidence="1">
    <location>
        <begin position="302"/>
        <end position="316"/>
    </location>
</feature>
<accession>A0A4R3ZXR0</accession>
<keyword evidence="4" id="KW-0378">Hydrolase</keyword>
<dbReference type="InterPro" id="IPR000073">
    <property type="entry name" value="AB_hydrolase_1"/>
</dbReference>
<dbReference type="GO" id="GO:0016787">
    <property type="term" value="F:hydrolase activity"/>
    <property type="evidence" value="ECO:0007669"/>
    <property type="project" value="UniProtKB-KW"/>
</dbReference>
<keyword evidence="2" id="KW-0732">Signal</keyword>
<feature type="region of interest" description="Disordered" evidence="1">
    <location>
        <begin position="299"/>
        <end position="321"/>
    </location>
</feature>
<evidence type="ECO:0000256" key="1">
    <source>
        <dbReference type="SAM" id="MobiDB-lite"/>
    </source>
</evidence>
<proteinExistence type="predicted"/>
<name>A0A4R3ZXR0_9ACTN</name>
<dbReference type="GeneID" id="89531857"/>
<dbReference type="EMBL" id="SMCX01000003">
    <property type="protein sequence ID" value="TCW25655.1"/>
    <property type="molecule type" value="Genomic_DNA"/>
</dbReference>
<dbReference type="AlphaFoldDB" id="A0A4R3ZXR0"/>
<dbReference type="Gene3D" id="3.40.50.1820">
    <property type="entry name" value="alpha/beta hydrolase"/>
    <property type="match status" value="1"/>
</dbReference>
<feature type="signal peptide" evidence="2">
    <location>
        <begin position="1"/>
        <end position="24"/>
    </location>
</feature>
<feature type="domain" description="AB hydrolase-1" evidence="3">
    <location>
        <begin position="83"/>
        <end position="190"/>
    </location>
</feature>
<comment type="caution">
    <text evidence="4">The sequence shown here is derived from an EMBL/GenBank/DDBJ whole genome shotgun (WGS) entry which is preliminary data.</text>
</comment>
<dbReference type="SUPFAM" id="SSF53474">
    <property type="entry name" value="alpha/beta-Hydrolases"/>
    <property type="match status" value="1"/>
</dbReference>
<feature type="chain" id="PRO_5039362853" evidence="2">
    <location>
        <begin position="25"/>
        <end position="340"/>
    </location>
</feature>
<organism evidence="4 5">
    <name type="scientific">Dietzia cinnamea</name>
    <dbReference type="NCBI Taxonomy" id="321318"/>
    <lineage>
        <taxon>Bacteria</taxon>
        <taxon>Bacillati</taxon>
        <taxon>Actinomycetota</taxon>
        <taxon>Actinomycetes</taxon>
        <taxon>Mycobacteriales</taxon>
        <taxon>Dietziaceae</taxon>
        <taxon>Dietzia</taxon>
    </lineage>
</organism>
<sequence>MTLLRAVAVAALVVVATSSATSTAAPAASAVPAASAAPTTPPTAAGVPWRWWDGAVHQLTHGLADPPGLNRDDCRPTADRPEPVILVHGTGLNGGNSWATVGAALAADGFCVWAPTVGALPGLGAAGGLDSLTGASAPQLAAEIDRVRALTGAAEVDLVGHSQGAIVASYVAATARADSVRTVVTLGADPARSGEGPPEFVTDLLGVLSAETAERDAEATLAWLGDEGVPFARGVRYVAVSSDYDELTGPVVAPQVPDFVDLRVVRLQDGCEADRSGHLTVLASPRAVDLVIDALGGPLRSGHGGPGDGGPGGGAGLDVPPPRCVPADQLVGVLAPVPPR</sequence>
<evidence type="ECO:0000256" key="2">
    <source>
        <dbReference type="SAM" id="SignalP"/>
    </source>
</evidence>
<dbReference type="RefSeq" id="WP_131885055.1">
    <property type="nucleotide sequence ID" value="NZ_CP143053.1"/>
</dbReference>
<evidence type="ECO:0000259" key="3">
    <source>
        <dbReference type="Pfam" id="PF00561"/>
    </source>
</evidence>
<dbReference type="Pfam" id="PF00561">
    <property type="entry name" value="Abhydrolase_1"/>
    <property type="match status" value="1"/>
</dbReference>
<evidence type="ECO:0000313" key="5">
    <source>
        <dbReference type="Proteomes" id="UP000295805"/>
    </source>
</evidence>
<dbReference type="Proteomes" id="UP000295805">
    <property type="component" value="Unassembled WGS sequence"/>
</dbReference>
<dbReference type="InterPro" id="IPR029058">
    <property type="entry name" value="AB_hydrolase_fold"/>
</dbReference>
<reference evidence="4 5" key="1">
    <citation type="submission" date="2019-03" db="EMBL/GenBank/DDBJ databases">
        <title>Root nodule microbial communities of legume samples collected from USA, Mexico and Botswana.</title>
        <authorList>
            <person name="Hirsch A."/>
        </authorList>
    </citation>
    <scope>NUCLEOTIDE SEQUENCE [LARGE SCALE GENOMIC DNA]</scope>
    <source>
        <strain evidence="4 5">55</strain>
    </source>
</reference>
<evidence type="ECO:0000313" key="4">
    <source>
        <dbReference type="EMBL" id="TCW25655.1"/>
    </source>
</evidence>